<proteinExistence type="predicted"/>
<sequence length="111" mass="12352">MGILAGRSRRPQATRQLEGAFLREVAETGSGKSRASRWSDRHIRVTRPAWVVHCADLVQHHEWSLETKLFDVIEAAVHVDGRQHVLLLDSVDECKARAGTLAGILEAGFRS</sequence>
<gene>
    <name evidence="1" type="ORF">Dsi01nite_030070</name>
</gene>
<dbReference type="RefSeq" id="WP_203846765.1">
    <property type="nucleotide sequence ID" value="NZ_BONQ01000047.1"/>
</dbReference>
<accession>A0A919UAX5</accession>
<evidence type="ECO:0000313" key="1">
    <source>
        <dbReference type="EMBL" id="GIG44966.1"/>
    </source>
</evidence>
<name>A0A919UAX5_9ACTN</name>
<keyword evidence="2" id="KW-1185">Reference proteome</keyword>
<reference evidence="1" key="1">
    <citation type="submission" date="2021-01" db="EMBL/GenBank/DDBJ databases">
        <title>Whole genome shotgun sequence of Dactylosporangium siamense NBRC 106093.</title>
        <authorList>
            <person name="Komaki H."/>
            <person name="Tamura T."/>
        </authorList>
    </citation>
    <scope>NUCLEOTIDE SEQUENCE</scope>
    <source>
        <strain evidence="1">NBRC 106093</strain>
    </source>
</reference>
<dbReference type="EMBL" id="BONQ01000047">
    <property type="protein sequence ID" value="GIG44966.1"/>
    <property type="molecule type" value="Genomic_DNA"/>
</dbReference>
<comment type="caution">
    <text evidence="1">The sequence shown here is derived from an EMBL/GenBank/DDBJ whole genome shotgun (WGS) entry which is preliminary data.</text>
</comment>
<dbReference type="Proteomes" id="UP000660611">
    <property type="component" value="Unassembled WGS sequence"/>
</dbReference>
<evidence type="ECO:0000313" key="2">
    <source>
        <dbReference type="Proteomes" id="UP000660611"/>
    </source>
</evidence>
<protein>
    <submittedName>
        <fullName evidence="1">Uncharacterized protein</fullName>
    </submittedName>
</protein>
<organism evidence="1 2">
    <name type="scientific">Dactylosporangium siamense</name>
    <dbReference type="NCBI Taxonomy" id="685454"/>
    <lineage>
        <taxon>Bacteria</taxon>
        <taxon>Bacillati</taxon>
        <taxon>Actinomycetota</taxon>
        <taxon>Actinomycetes</taxon>
        <taxon>Micromonosporales</taxon>
        <taxon>Micromonosporaceae</taxon>
        <taxon>Dactylosporangium</taxon>
    </lineage>
</organism>
<dbReference type="AlphaFoldDB" id="A0A919UAX5"/>